<name>A0AAV7LGI4_PLEWA</name>
<dbReference type="AlphaFoldDB" id="A0AAV7LGI4"/>
<reference evidence="1" key="1">
    <citation type="journal article" date="2022" name="bioRxiv">
        <title>Sequencing and chromosome-scale assembly of the giantPleurodeles waltlgenome.</title>
        <authorList>
            <person name="Brown T."/>
            <person name="Elewa A."/>
            <person name="Iarovenko S."/>
            <person name="Subramanian E."/>
            <person name="Araus A.J."/>
            <person name="Petzold A."/>
            <person name="Susuki M."/>
            <person name="Suzuki K.-i.T."/>
            <person name="Hayashi T."/>
            <person name="Toyoda A."/>
            <person name="Oliveira C."/>
            <person name="Osipova E."/>
            <person name="Leigh N.D."/>
            <person name="Simon A."/>
            <person name="Yun M.H."/>
        </authorList>
    </citation>
    <scope>NUCLEOTIDE SEQUENCE</scope>
    <source>
        <strain evidence="1">20211129_DDA</strain>
        <tissue evidence="1">Liver</tissue>
    </source>
</reference>
<organism evidence="1 2">
    <name type="scientific">Pleurodeles waltl</name>
    <name type="common">Iberian ribbed newt</name>
    <dbReference type="NCBI Taxonomy" id="8319"/>
    <lineage>
        <taxon>Eukaryota</taxon>
        <taxon>Metazoa</taxon>
        <taxon>Chordata</taxon>
        <taxon>Craniata</taxon>
        <taxon>Vertebrata</taxon>
        <taxon>Euteleostomi</taxon>
        <taxon>Amphibia</taxon>
        <taxon>Batrachia</taxon>
        <taxon>Caudata</taxon>
        <taxon>Salamandroidea</taxon>
        <taxon>Salamandridae</taxon>
        <taxon>Pleurodelinae</taxon>
        <taxon>Pleurodeles</taxon>
    </lineage>
</organism>
<sequence length="144" mass="15955">MLPPPSLETFYRGLRQPATMTFTQTRKPRLLDVYIVKSLGQARAFREAQALNFALTQERACTVNASRKPEQAGSPHAHKAAASSVQNSGWLRATELITKKEGAPQLLGFGAVLVLFPVPSDFEDTIRTKWAPMVKILMVTLKMT</sequence>
<keyword evidence="2" id="KW-1185">Reference proteome</keyword>
<evidence type="ECO:0000313" key="1">
    <source>
        <dbReference type="EMBL" id="KAJ1088473.1"/>
    </source>
</evidence>
<accession>A0AAV7LGI4</accession>
<dbReference type="EMBL" id="JANPWB010000015">
    <property type="protein sequence ID" value="KAJ1088473.1"/>
    <property type="molecule type" value="Genomic_DNA"/>
</dbReference>
<protein>
    <submittedName>
        <fullName evidence="1">Uncharacterized protein</fullName>
    </submittedName>
</protein>
<proteinExistence type="predicted"/>
<dbReference type="Proteomes" id="UP001066276">
    <property type="component" value="Chromosome 11"/>
</dbReference>
<gene>
    <name evidence="1" type="ORF">NDU88_001630</name>
</gene>
<evidence type="ECO:0000313" key="2">
    <source>
        <dbReference type="Proteomes" id="UP001066276"/>
    </source>
</evidence>
<comment type="caution">
    <text evidence="1">The sequence shown here is derived from an EMBL/GenBank/DDBJ whole genome shotgun (WGS) entry which is preliminary data.</text>
</comment>